<dbReference type="Gene3D" id="3.40.50.510">
    <property type="entry name" value="Phosphotransferase system, mannose-type IIA component"/>
    <property type="match status" value="1"/>
</dbReference>
<dbReference type="GO" id="GO:0019563">
    <property type="term" value="P:glycerol catabolic process"/>
    <property type="evidence" value="ECO:0007669"/>
    <property type="project" value="InterPro"/>
</dbReference>
<comment type="caution">
    <text evidence="7">The sequence shown here is derived from an EMBL/GenBank/DDBJ whole genome shotgun (WGS) entry which is preliminary data.</text>
</comment>
<dbReference type="GO" id="GO:0009401">
    <property type="term" value="P:phosphoenolpyruvate-dependent sugar phosphotransferase system"/>
    <property type="evidence" value="ECO:0007669"/>
    <property type="project" value="InterPro"/>
</dbReference>
<comment type="function">
    <text evidence="2">Component of the dihydroxyacetone kinase complex, which is responsible for the phosphoenolpyruvate (PEP)-dependent phosphorylation of dihydroxyacetone. DhaM serves as the phosphoryl donor. Is phosphorylated by phosphoenolpyruvate in an EI- and HPr-dependent reaction, and a phosphorelay system on histidine residues finally leads to phosphoryl transfer to DhaL and dihydroxyacetone.</text>
</comment>
<dbReference type="AlphaFoldDB" id="A0A916QI32"/>
<dbReference type="Pfam" id="PF03610">
    <property type="entry name" value="EIIA-man"/>
    <property type="match status" value="1"/>
</dbReference>
<evidence type="ECO:0000256" key="5">
    <source>
        <dbReference type="ARBA" id="ARBA00046577"/>
    </source>
</evidence>
<evidence type="ECO:0000313" key="8">
    <source>
        <dbReference type="Proteomes" id="UP000677218"/>
    </source>
</evidence>
<organism evidence="7 8">
    <name type="scientific">Lactobacillus corticis</name>
    <dbReference type="NCBI Taxonomy" id="2201249"/>
    <lineage>
        <taxon>Bacteria</taxon>
        <taxon>Bacillati</taxon>
        <taxon>Bacillota</taxon>
        <taxon>Bacilli</taxon>
        <taxon>Lactobacillales</taxon>
        <taxon>Lactobacillaceae</taxon>
        <taxon>Lactobacillus</taxon>
    </lineage>
</organism>
<evidence type="ECO:0000256" key="4">
    <source>
        <dbReference type="ARBA" id="ARBA00022679"/>
    </source>
</evidence>
<dbReference type="GO" id="GO:0016020">
    <property type="term" value="C:membrane"/>
    <property type="evidence" value="ECO:0007669"/>
    <property type="project" value="InterPro"/>
</dbReference>
<keyword evidence="4" id="KW-0808">Transferase</keyword>
<dbReference type="Proteomes" id="UP000677218">
    <property type="component" value="Unassembled WGS sequence"/>
</dbReference>
<feature type="domain" description="PTS EIIA type-4" evidence="6">
    <location>
        <begin position="2"/>
        <end position="122"/>
    </location>
</feature>
<dbReference type="InterPro" id="IPR036662">
    <property type="entry name" value="PTS_EIIA_man-typ_sf"/>
</dbReference>
<accession>A0A916QI32</accession>
<dbReference type="GO" id="GO:0047324">
    <property type="term" value="F:phosphoenolpyruvate-glycerone phosphotransferase activity"/>
    <property type="evidence" value="ECO:0007669"/>
    <property type="project" value="UniProtKB-EC"/>
</dbReference>
<dbReference type="PANTHER" id="PTHR38594:SF1">
    <property type="entry name" value="PEP-DEPENDENT DIHYDROXYACETONE KINASE, PHOSPHORYL DONOR SUBUNIT DHAM"/>
    <property type="match status" value="1"/>
</dbReference>
<proteinExistence type="predicted"/>
<evidence type="ECO:0000313" key="7">
    <source>
        <dbReference type="EMBL" id="GFZ27354.1"/>
    </source>
</evidence>
<dbReference type="InterPro" id="IPR039643">
    <property type="entry name" value="DhaM"/>
</dbReference>
<dbReference type="InterPro" id="IPR012844">
    <property type="entry name" value="DhaM_N"/>
</dbReference>
<keyword evidence="8" id="KW-1185">Reference proteome</keyword>
<comment type="catalytic activity">
    <reaction evidence="1">
        <text>dihydroxyacetone + phosphoenolpyruvate = dihydroxyacetone phosphate + pyruvate</text>
        <dbReference type="Rhea" id="RHEA:18381"/>
        <dbReference type="ChEBI" id="CHEBI:15361"/>
        <dbReference type="ChEBI" id="CHEBI:16016"/>
        <dbReference type="ChEBI" id="CHEBI:57642"/>
        <dbReference type="ChEBI" id="CHEBI:58702"/>
        <dbReference type="EC" id="2.7.1.121"/>
    </reaction>
</comment>
<sequence length="122" mass="12956">MNYGIVIVSHVPELAQGLPKLLQQVAKDVPITAAGGTDDDEIGTSVTKIMTAFADNPADELLTFYDLGSAKMNLELASEMSDKPIHLYDTALVESAYSAAALLEAGVKLPEIEAQLAPLKIK</sequence>
<comment type="subunit">
    <text evidence="5">Homodimer. The dihydroxyacetone kinase complex is composed of a homodimer of DhaM, a homodimer of DhaK and the subunit DhaL.</text>
</comment>
<reference evidence="7" key="1">
    <citation type="submission" date="2020-08" db="EMBL/GenBank/DDBJ databases">
        <title>Taxonomic study for Lactobacillus species isolated from hardwood bark.</title>
        <authorList>
            <person name="Tohno M."/>
            <person name="Tanizawa Y."/>
        </authorList>
    </citation>
    <scope>NUCLEOTIDE SEQUENCE</scope>
    <source>
        <strain evidence="7">B40</strain>
    </source>
</reference>
<dbReference type="EC" id="2.7.1.121" evidence="3"/>
<gene>
    <name evidence="7" type="ORF">LCB40_12340</name>
</gene>
<evidence type="ECO:0000256" key="1">
    <source>
        <dbReference type="ARBA" id="ARBA00001113"/>
    </source>
</evidence>
<dbReference type="NCBIfam" id="TIGR02364">
    <property type="entry name" value="dha_pts"/>
    <property type="match status" value="1"/>
</dbReference>
<evidence type="ECO:0000256" key="2">
    <source>
        <dbReference type="ARBA" id="ARBA00002788"/>
    </source>
</evidence>
<dbReference type="EMBL" id="BMAY01000009">
    <property type="protein sequence ID" value="GFZ27354.1"/>
    <property type="molecule type" value="Genomic_DNA"/>
</dbReference>
<evidence type="ECO:0000256" key="3">
    <source>
        <dbReference type="ARBA" id="ARBA00012095"/>
    </source>
</evidence>
<evidence type="ECO:0000259" key="6">
    <source>
        <dbReference type="PROSITE" id="PS51096"/>
    </source>
</evidence>
<protein>
    <recommendedName>
        <fullName evidence="3">phosphoenolpyruvate--glycerone phosphotransferase</fullName>
        <ecNumber evidence="3">2.7.1.121</ecNumber>
    </recommendedName>
</protein>
<dbReference type="PROSITE" id="PS51096">
    <property type="entry name" value="PTS_EIIA_TYPE_4"/>
    <property type="match status" value="1"/>
</dbReference>
<dbReference type="PANTHER" id="PTHR38594">
    <property type="entry name" value="PEP-DEPENDENT DIHYDROXYACETONE KINASE, PHOSPHORYL DONOR SUBUNIT DHAM"/>
    <property type="match status" value="1"/>
</dbReference>
<dbReference type="SUPFAM" id="SSF53062">
    <property type="entry name" value="PTS system fructose IIA component-like"/>
    <property type="match status" value="1"/>
</dbReference>
<name>A0A916QI32_9LACO</name>
<dbReference type="InterPro" id="IPR004701">
    <property type="entry name" value="PTS_EIIA_man-typ"/>
</dbReference>
<dbReference type="RefSeq" id="WP_212781046.1">
    <property type="nucleotide sequence ID" value="NZ_BMAY01000009.1"/>
</dbReference>